<dbReference type="SMART" id="SM00880">
    <property type="entry name" value="CHAD"/>
    <property type="match status" value="1"/>
</dbReference>
<evidence type="ECO:0000313" key="2">
    <source>
        <dbReference type="Proteomes" id="UP000194137"/>
    </source>
</evidence>
<reference evidence="1 2" key="1">
    <citation type="submission" date="2017-05" db="EMBL/GenBank/DDBJ databases">
        <title>Full genome sequence of Pseudorhodoplanes sinuspersici.</title>
        <authorList>
            <person name="Dastgheib S.M.M."/>
            <person name="Shavandi M."/>
            <person name="Tirandaz H."/>
        </authorList>
    </citation>
    <scope>NUCLEOTIDE SEQUENCE [LARGE SCALE GENOMIC DNA]</scope>
    <source>
        <strain evidence="1 2">RIPI110</strain>
    </source>
</reference>
<dbReference type="Gene3D" id="1.40.20.10">
    <property type="entry name" value="CHAD domain"/>
    <property type="match status" value="1"/>
</dbReference>
<dbReference type="AlphaFoldDB" id="A0A1W6ZTN3"/>
<keyword evidence="2" id="KW-1185">Reference proteome</keyword>
<name>A0A1W6ZTN3_9HYPH</name>
<sequence length="304" mass="34319">MSTHPALKPGQPVGAALRDVAAAVVAEAQAILGDGNGDPTKTVHGIRRTFKRWRALLRMLAPFVDESGHQLRIDARELARKLGGARDAQATIDAFRDAAAERSDHSVPFSSRSIATIEGRLEAQRTSHETEFWNPQIRQEMSDYLAAAAAQVAQWDLNEVTFSDLADMLAKTYRRARGSIPKSWDETEAEDLHELRRRVVEHRYQMELIEPAWPRLGKIWVDEAQRLRTRLGKFQDLAVLTEKTGPHQTLAPWRSKLVPLIAQRQAEHAQAARKMAARMFAEPPKAFRRRIEALWDAQAEEAET</sequence>
<dbReference type="RefSeq" id="WP_086089152.1">
    <property type="nucleotide sequence ID" value="NZ_CP021112.1"/>
</dbReference>
<dbReference type="Proteomes" id="UP000194137">
    <property type="component" value="Chromosome"/>
</dbReference>
<dbReference type="PANTHER" id="PTHR39339">
    <property type="entry name" value="SLR1444 PROTEIN"/>
    <property type="match status" value="1"/>
</dbReference>
<dbReference type="PROSITE" id="PS51708">
    <property type="entry name" value="CHAD"/>
    <property type="match status" value="1"/>
</dbReference>
<evidence type="ECO:0000313" key="1">
    <source>
        <dbReference type="EMBL" id="ARQ00757.1"/>
    </source>
</evidence>
<gene>
    <name evidence="1" type="ORF">CAK95_17945</name>
</gene>
<dbReference type="STRING" id="1235591.CAK95_17945"/>
<organism evidence="1 2">
    <name type="scientific">Pseudorhodoplanes sinuspersici</name>
    <dbReference type="NCBI Taxonomy" id="1235591"/>
    <lineage>
        <taxon>Bacteria</taxon>
        <taxon>Pseudomonadati</taxon>
        <taxon>Pseudomonadota</taxon>
        <taxon>Alphaproteobacteria</taxon>
        <taxon>Hyphomicrobiales</taxon>
        <taxon>Pseudorhodoplanes</taxon>
    </lineage>
</organism>
<dbReference type="InterPro" id="IPR038186">
    <property type="entry name" value="CHAD_dom_sf"/>
</dbReference>
<dbReference type="PANTHER" id="PTHR39339:SF1">
    <property type="entry name" value="CHAD DOMAIN-CONTAINING PROTEIN"/>
    <property type="match status" value="1"/>
</dbReference>
<accession>A0A1W6ZTN3</accession>
<dbReference type="InterPro" id="IPR007899">
    <property type="entry name" value="CHAD_dom"/>
</dbReference>
<proteinExistence type="predicted"/>
<dbReference type="KEGG" id="psin:CAK95_17945"/>
<dbReference type="EMBL" id="CP021112">
    <property type="protein sequence ID" value="ARQ00757.1"/>
    <property type="molecule type" value="Genomic_DNA"/>
</dbReference>
<dbReference type="Pfam" id="PF05235">
    <property type="entry name" value="CHAD"/>
    <property type="match status" value="1"/>
</dbReference>
<protein>
    <submittedName>
        <fullName evidence="1">Uncharacterized protein</fullName>
    </submittedName>
</protein>
<dbReference type="OrthoDB" id="8453396at2"/>